<dbReference type="GO" id="GO:0006082">
    <property type="term" value="P:organic acid metabolic process"/>
    <property type="evidence" value="ECO:0007669"/>
    <property type="project" value="TreeGrafter"/>
</dbReference>
<dbReference type="SUPFAM" id="SSF48264">
    <property type="entry name" value="Cytochrome P450"/>
    <property type="match status" value="1"/>
</dbReference>
<evidence type="ECO:0000256" key="6">
    <source>
        <dbReference type="ARBA" id="ARBA00023033"/>
    </source>
</evidence>
<dbReference type="EMBL" id="NEDP02003849">
    <property type="protein sequence ID" value="OWF47613.1"/>
    <property type="molecule type" value="Genomic_DNA"/>
</dbReference>
<organism evidence="9 10">
    <name type="scientific">Mizuhopecten yessoensis</name>
    <name type="common">Japanese scallop</name>
    <name type="synonym">Patinopecten yessoensis</name>
    <dbReference type="NCBI Taxonomy" id="6573"/>
    <lineage>
        <taxon>Eukaryota</taxon>
        <taxon>Metazoa</taxon>
        <taxon>Spiralia</taxon>
        <taxon>Lophotrochozoa</taxon>
        <taxon>Mollusca</taxon>
        <taxon>Bivalvia</taxon>
        <taxon>Autobranchia</taxon>
        <taxon>Pteriomorphia</taxon>
        <taxon>Pectinida</taxon>
        <taxon>Pectinoidea</taxon>
        <taxon>Pectinidae</taxon>
        <taxon>Mizuhopecten</taxon>
    </lineage>
</organism>
<dbReference type="GO" id="GO:0016712">
    <property type="term" value="F:oxidoreductase activity, acting on paired donors, with incorporation or reduction of molecular oxygen, reduced flavin or flavoprotein as one donor, and incorporation of one atom of oxygen"/>
    <property type="evidence" value="ECO:0007669"/>
    <property type="project" value="TreeGrafter"/>
</dbReference>
<feature type="transmembrane region" description="Helical" evidence="8">
    <location>
        <begin position="43"/>
        <end position="63"/>
    </location>
</feature>
<dbReference type="GO" id="GO:0020037">
    <property type="term" value="F:heme binding"/>
    <property type="evidence" value="ECO:0007669"/>
    <property type="project" value="InterPro"/>
</dbReference>
<dbReference type="InterPro" id="IPR002401">
    <property type="entry name" value="Cyt_P450_E_grp-I"/>
</dbReference>
<dbReference type="STRING" id="6573.A0A210QFS5"/>
<keyword evidence="5 7" id="KW-0408">Iron</keyword>
<dbReference type="InterPro" id="IPR036396">
    <property type="entry name" value="Cyt_P450_sf"/>
</dbReference>
<comment type="caution">
    <text evidence="9">The sequence shown here is derived from an EMBL/GenBank/DDBJ whole genome shotgun (WGS) entry which is preliminary data.</text>
</comment>
<dbReference type="Proteomes" id="UP000242188">
    <property type="component" value="Unassembled WGS sequence"/>
</dbReference>
<accession>A0A210QFS5</accession>
<keyword evidence="7" id="KW-0349">Heme</keyword>
<sequence length="568" mass="64338">MFFRGRDKVQCIYISIILRTARVIACTQSILDSYTCTLITAGHRFVSTIWLTSVCIAGVLLHLSHRVISDSIVNMDAATGLVFVVVFLSVYTLLSRTRQSKTTTNRKLPPCPPFCLPIVGHLPLLAQRDLLETLTLQRQKLGDIYRLQIGRTTVVVISSYRLLYTAFVKNADIFSDRPHTVFLELCKDNGIILLNGPRWKNQRQIVLKNFRHLCARTTILETIIHKQIHRFHDNISSLDGCAVDPKQLLIDVISSVVGEVMIGKIFDTDTVKFKSYVEQHNEVVHLTAKAVILDFLPFLRYLPVDLFNHARVEDLHQKTTSFVKGKIGEKLQQSLGEGEPRDLMEAYLKTSESELDDQVTQTVSDMFAAGLETTVSTLRWALVYLTQYPDVQSRLQQEVDQALPAGTLPSMADKQAMPYVEAFVMELLRHSDVAPVGLLHTVNCDTYLDGYFIPKGTTIIPNIDSVLKDPDNFESPYEFKPERFIDAEGKVFKPETFIPFFFGKRLCVGEQIARANLMLFLTSLVQAYTVSRHADDTEPVRGALNITYCPSDFKVCFHKRDVTHQGRM</sequence>
<dbReference type="PRINTS" id="PR00463">
    <property type="entry name" value="EP450I"/>
</dbReference>
<evidence type="ECO:0000256" key="3">
    <source>
        <dbReference type="ARBA" id="ARBA00022723"/>
    </source>
</evidence>
<dbReference type="OrthoDB" id="1844152at2759"/>
<dbReference type="GO" id="GO:0008395">
    <property type="term" value="F:steroid hydroxylase activity"/>
    <property type="evidence" value="ECO:0007669"/>
    <property type="project" value="TreeGrafter"/>
</dbReference>
<dbReference type="AlphaFoldDB" id="A0A210QFS5"/>
<evidence type="ECO:0000256" key="5">
    <source>
        <dbReference type="ARBA" id="ARBA00023004"/>
    </source>
</evidence>
<dbReference type="GO" id="GO:0005737">
    <property type="term" value="C:cytoplasm"/>
    <property type="evidence" value="ECO:0007669"/>
    <property type="project" value="TreeGrafter"/>
</dbReference>
<keyword evidence="6" id="KW-0503">Monooxygenase</keyword>
<dbReference type="PRINTS" id="PR00385">
    <property type="entry name" value="P450"/>
</dbReference>
<keyword evidence="8" id="KW-1133">Transmembrane helix</keyword>
<name>A0A210QFS5_MIZYE</name>
<evidence type="ECO:0000313" key="9">
    <source>
        <dbReference type="EMBL" id="OWF47613.1"/>
    </source>
</evidence>
<keyword evidence="4" id="KW-0560">Oxidoreductase</keyword>
<dbReference type="Gene3D" id="1.10.630.10">
    <property type="entry name" value="Cytochrome P450"/>
    <property type="match status" value="1"/>
</dbReference>
<feature type="binding site" description="axial binding residue" evidence="7">
    <location>
        <position position="507"/>
    </location>
    <ligand>
        <name>heme</name>
        <dbReference type="ChEBI" id="CHEBI:30413"/>
    </ligand>
    <ligandPart>
        <name>Fe</name>
        <dbReference type="ChEBI" id="CHEBI:18248"/>
    </ligandPart>
</feature>
<keyword evidence="3 7" id="KW-0479">Metal-binding</keyword>
<dbReference type="PANTHER" id="PTHR24300:SF403">
    <property type="entry name" value="CYTOCHROME P450 306A1"/>
    <property type="match status" value="1"/>
</dbReference>
<dbReference type="Pfam" id="PF00067">
    <property type="entry name" value="p450"/>
    <property type="match status" value="1"/>
</dbReference>
<gene>
    <name evidence="9" type="ORF">KP79_PYT05677</name>
</gene>
<proteinExistence type="inferred from homology"/>
<comment type="cofactor">
    <cofactor evidence="1 7">
        <name>heme</name>
        <dbReference type="ChEBI" id="CHEBI:30413"/>
    </cofactor>
</comment>
<dbReference type="GO" id="GO:0006805">
    <property type="term" value="P:xenobiotic metabolic process"/>
    <property type="evidence" value="ECO:0007669"/>
    <property type="project" value="TreeGrafter"/>
</dbReference>
<evidence type="ECO:0000256" key="4">
    <source>
        <dbReference type="ARBA" id="ARBA00023002"/>
    </source>
</evidence>
<evidence type="ECO:0000256" key="2">
    <source>
        <dbReference type="ARBA" id="ARBA00010617"/>
    </source>
</evidence>
<evidence type="ECO:0000256" key="7">
    <source>
        <dbReference type="PIRSR" id="PIRSR602401-1"/>
    </source>
</evidence>
<dbReference type="FunFam" id="1.10.630.10:FF:000036">
    <property type="entry name" value="CYtochrome P450 family"/>
    <property type="match status" value="1"/>
</dbReference>
<reference evidence="9 10" key="1">
    <citation type="journal article" date="2017" name="Nat. Ecol. Evol.">
        <title>Scallop genome provides insights into evolution of bilaterian karyotype and development.</title>
        <authorList>
            <person name="Wang S."/>
            <person name="Zhang J."/>
            <person name="Jiao W."/>
            <person name="Li J."/>
            <person name="Xun X."/>
            <person name="Sun Y."/>
            <person name="Guo X."/>
            <person name="Huan P."/>
            <person name="Dong B."/>
            <person name="Zhang L."/>
            <person name="Hu X."/>
            <person name="Sun X."/>
            <person name="Wang J."/>
            <person name="Zhao C."/>
            <person name="Wang Y."/>
            <person name="Wang D."/>
            <person name="Huang X."/>
            <person name="Wang R."/>
            <person name="Lv J."/>
            <person name="Li Y."/>
            <person name="Zhang Z."/>
            <person name="Liu B."/>
            <person name="Lu W."/>
            <person name="Hui Y."/>
            <person name="Liang J."/>
            <person name="Zhou Z."/>
            <person name="Hou R."/>
            <person name="Li X."/>
            <person name="Liu Y."/>
            <person name="Li H."/>
            <person name="Ning X."/>
            <person name="Lin Y."/>
            <person name="Zhao L."/>
            <person name="Xing Q."/>
            <person name="Dou J."/>
            <person name="Li Y."/>
            <person name="Mao J."/>
            <person name="Guo H."/>
            <person name="Dou H."/>
            <person name="Li T."/>
            <person name="Mu C."/>
            <person name="Jiang W."/>
            <person name="Fu Q."/>
            <person name="Fu X."/>
            <person name="Miao Y."/>
            <person name="Liu J."/>
            <person name="Yu Q."/>
            <person name="Li R."/>
            <person name="Liao H."/>
            <person name="Li X."/>
            <person name="Kong Y."/>
            <person name="Jiang Z."/>
            <person name="Chourrout D."/>
            <person name="Li R."/>
            <person name="Bao Z."/>
        </authorList>
    </citation>
    <scope>NUCLEOTIDE SEQUENCE [LARGE SCALE GENOMIC DNA]</scope>
    <source>
        <strain evidence="9 10">PY_sf001</strain>
    </source>
</reference>
<feature type="transmembrane region" description="Helical" evidence="8">
    <location>
        <begin position="75"/>
        <end position="94"/>
    </location>
</feature>
<keyword evidence="8" id="KW-0472">Membrane</keyword>
<dbReference type="GO" id="GO:0005506">
    <property type="term" value="F:iron ion binding"/>
    <property type="evidence" value="ECO:0007669"/>
    <property type="project" value="InterPro"/>
</dbReference>
<evidence type="ECO:0000256" key="1">
    <source>
        <dbReference type="ARBA" id="ARBA00001971"/>
    </source>
</evidence>
<keyword evidence="8" id="KW-0812">Transmembrane</keyword>
<comment type="similarity">
    <text evidence="2">Belongs to the cytochrome P450 family.</text>
</comment>
<dbReference type="InterPro" id="IPR050182">
    <property type="entry name" value="Cytochrome_P450_fam2"/>
</dbReference>
<dbReference type="PANTHER" id="PTHR24300">
    <property type="entry name" value="CYTOCHROME P450 508A4-RELATED"/>
    <property type="match status" value="1"/>
</dbReference>
<protein>
    <submittedName>
        <fullName evidence="9">Cytochrome P450 2.00E+01</fullName>
    </submittedName>
</protein>
<evidence type="ECO:0000313" key="10">
    <source>
        <dbReference type="Proteomes" id="UP000242188"/>
    </source>
</evidence>
<keyword evidence="10" id="KW-1185">Reference proteome</keyword>
<dbReference type="InterPro" id="IPR001128">
    <property type="entry name" value="Cyt_P450"/>
</dbReference>
<evidence type="ECO:0000256" key="8">
    <source>
        <dbReference type="SAM" id="Phobius"/>
    </source>
</evidence>